<proteinExistence type="predicted"/>
<evidence type="ECO:0008006" key="4">
    <source>
        <dbReference type="Google" id="ProtNLM"/>
    </source>
</evidence>
<accession>A0ABZ1GWN9</accession>
<evidence type="ECO:0000256" key="1">
    <source>
        <dbReference type="SAM" id="MobiDB-lite"/>
    </source>
</evidence>
<keyword evidence="3" id="KW-1185">Reference proteome</keyword>
<dbReference type="Proteomes" id="UP001335325">
    <property type="component" value="Chromosome"/>
</dbReference>
<feature type="region of interest" description="Disordered" evidence="1">
    <location>
        <begin position="1"/>
        <end position="49"/>
    </location>
</feature>
<gene>
    <name evidence="2" type="ORF">OIE73_29525</name>
</gene>
<reference evidence="2 3" key="1">
    <citation type="submission" date="2022-10" db="EMBL/GenBank/DDBJ databases">
        <title>The complete genomes of actinobacterial strains from the NBC collection.</title>
        <authorList>
            <person name="Joergensen T.S."/>
            <person name="Alvarez Arevalo M."/>
            <person name="Sterndorff E.B."/>
            <person name="Faurdal D."/>
            <person name="Vuksanovic O."/>
            <person name="Mourched A.-S."/>
            <person name="Charusanti P."/>
            <person name="Shaw S."/>
            <person name="Blin K."/>
            <person name="Weber T."/>
        </authorList>
    </citation>
    <scope>NUCLEOTIDE SEQUENCE [LARGE SCALE GENOMIC DNA]</scope>
    <source>
        <strain evidence="2 3">NBC 01753</strain>
    </source>
</reference>
<protein>
    <recommendedName>
        <fullName evidence="4">ATP-binding protein</fullName>
    </recommendedName>
</protein>
<evidence type="ECO:0000313" key="3">
    <source>
        <dbReference type="Proteomes" id="UP001335325"/>
    </source>
</evidence>
<dbReference type="EMBL" id="CP109134">
    <property type="protein sequence ID" value="WSD09484.1"/>
    <property type="molecule type" value="Genomic_DNA"/>
</dbReference>
<organism evidence="2 3">
    <name type="scientific">Streptomyces hirsutus</name>
    <dbReference type="NCBI Taxonomy" id="35620"/>
    <lineage>
        <taxon>Bacteria</taxon>
        <taxon>Bacillati</taxon>
        <taxon>Actinomycetota</taxon>
        <taxon>Actinomycetes</taxon>
        <taxon>Kitasatosporales</taxon>
        <taxon>Streptomycetaceae</taxon>
        <taxon>Streptomyces</taxon>
    </lineage>
</organism>
<sequence>MYEDRPELALGQQLSTGQAGTSTPAPGSLETRESQTPHSPAHSQSYEHDPLGLKSLLDSDAVARLRQLALLNFGEMNAIKVSASFDTPLEHGEFSDAFLQAVLAVYVPPNGGADFDDVYQSWKQPGSIVVLAEGPGKGRTTTARALLARLRHEHPDVRVGRLAFGGSPEFPGHRLPQVENRAYMMELPPDEDDFRISETFGATLDSLRNHLTQRKARLVVLTTPEQWRRVGAGAPDDVRPQFGAPSPLEIARKWLQAECPGFPVHDWLKDPDIAAMLDAQPPVEVLEVVGYILDAHQVNDSKLLNLDSLAQKHGRHTDTAFDRQVLSVLAARGNWRSQLLSWHQQPERTSLQRNFLVSCSALRGAPVAHLYASAADLAATLGERKVLLHGQQEPGVIEMVHSIDAELAEDDTVAFDRPEWDDAALEYFWVDRPLSRIKFLEWLAEAPLKTNREALDSLSAQEQQAMARRISSFAVQWAVRQRRQAPLRQLAVSWQGEVLWPTFVEILTSASLNAASASYIHEMLLQWARVGTAPQRLAAVEVCAGEFGRQYTVKALRRLRHAADHQDPEVRRALQKAVHTLWHDPTARSTLFSYVVTWCDGEATRDAGREAFRALAASTDGAASALPVLLTRDGDSGFAPSTADLTTGWRAVLRGARGLELHDTDAAAVRLWLDAVRHHPVLLTKVLTILSTAVQADEQCDPARSVERPRDRLRAIVRTWAQAADVGSSADGYKGRPADAPSRSDVYTALAQLLDDGLVATFQRHMSRANDADLLA</sequence>
<dbReference type="RefSeq" id="WP_326755241.1">
    <property type="nucleotide sequence ID" value="NZ_CP109134.1"/>
</dbReference>
<name>A0ABZ1GWN9_9ACTN</name>
<dbReference type="GeneID" id="91546801"/>
<evidence type="ECO:0000313" key="2">
    <source>
        <dbReference type="EMBL" id="WSD09484.1"/>
    </source>
</evidence>
<feature type="compositionally biased region" description="Polar residues" evidence="1">
    <location>
        <begin position="12"/>
        <end position="25"/>
    </location>
</feature>